<protein>
    <recommendedName>
        <fullName evidence="1">DUF7979 domain-containing protein</fullName>
    </recommendedName>
</protein>
<evidence type="ECO:0000259" key="1">
    <source>
        <dbReference type="Pfam" id="PF25934"/>
    </source>
</evidence>
<organism evidence="2 3">
    <name type="scientific">Haloglomus irregulare</name>
    <dbReference type="NCBI Taxonomy" id="2234134"/>
    <lineage>
        <taxon>Archaea</taxon>
        <taxon>Methanobacteriati</taxon>
        <taxon>Methanobacteriota</taxon>
        <taxon>Stenosarchaea group</taxon>
        <taxon>Halobacteria</taxon>
        <taxon>Halobacteriales</taxon>
        <taxon>Natronomonadaceae</taxon>
        <taxon>Haloglomus</taxon>
    </lineage>
</organism>
<reference evidence="2 3" key="1">
    <citation type="submission" date="2018-06" db="EMBL/GenBank/DDBJ databases">
        <title>Natronomonas sp. F16-60 a new haloarchaeon isolated from a solar saltern of Isla Cristina, Huelva, Spain.</title>
        <authorList>
            <person name="Duran-Viseras A."/>
            <person name="Sanchez-Porro C."/>
            <person name="Ventosa A."/>
        </authorList>
    </citation>
    <scope>NUCLEOTIDE SEQUENCE [LARGE SCALE GENOMIC DNA]</scope>
    <source>
        <strain evidence="2 3">F16-60</strain>
    </source>
</reference>
<sequence length="134" mass="13725">MRTSYVGVAVLLAGLVALSAGGAAYVDAQNCRTVAGLTVTPVEEPPADLPRVDYADLTADQRDVFDRVRGAQQALVQRGLFEKAQVVAHDGEDYVVGVSEESDCGDRSGVGVHGPLLGGVLLVAGGAVGAKYGN</sequence>
<evidence type="ECO:0000313" key="2">
    <source>
        <dbReference type="EMBL" id="TSD15075.1"/>
    </source>
</evidence>
<feature type="domain" description="DUF7979" evidence="1">
    <location>
        <begin position="36"/>
        <end position="96"/>
    </location>
</feature>
<dbReference type="InterPro" id="IPR058285">
    <property type="entry name" value="DUF7979"/>
</dbReference>
<comment type="caution">
    <text evidence="2">The sequence shown here is derived from an EMBL/GenBank/DDBJ whole genome shotgun (WGS) entry which is preliminary data.</text>
</comment>
<dbReference type="RefSeq" id="WP_144260916.1">
    <property type="nucleotide sequence ID" value="NZ_QMDX01000002.1"/>
</dbReference>
<accession>A0A554NCM2</accession>
<dbReference type="Proteomes" id="UP000319894">
    <property type="component" value="Unassembled WGS sequence"/>
</dbReference>
<dbReference type="AlphaFoldDB" id="A0A554NCM2"/>
<keyword evidence="3" id="KW-1185">Reference proteome</keyword>
<dbReference type="Pfam" id="PF25934">
    <property type="entry name" value="DUF7979"/>
    <property type="match status" value="1"/>
</dbReference>
<dbReference type="EMBL" id="QMDX01000002">
    <property type="protein sequence ID" value="TSD15075.1"/>
    <property type="molecule type" value="Genomic_DNA"/>
</dbReference>
<gene>
    <name evidence="2" type="ORF">DP107_04265</name>
</gene>
<evidence type="ECO:0000313" key="3">
    <source>
        <dbReference type="Proteomes" id="UP000319894"/>
    </source>
</evidence>
<dbReference type="InParanoid" id="A0A554NCM2"/>
<proteinExistence type="predicted"/>
<name>A0A554NCM2_9EURY</name>